<dbReference type="GO" id="GO:0046872">
    <property type="term" value="F:metal ion binding"/>
    <property type="evidence" value="ECO:0007669"/>
    <property type="project" value="UniProtKB-KW"/>
</dbReference>
<keyword evidence="8" id="KW-1185">Reference proteome</keyword>
<evidence type="ECO:0000313" key="7">
    <source>
        <dbReference type="EMBL" id="POY75223.1"/>
    </source>
</evidence>
<dbReference type="PANTHER" id="PTHR30468:SF1">
    <property type="entry name" value="ALPHA-KETOGLUTARATE-DEPENDENT SULFONATE DIOXYGENASE"/>
    <property type="match status" value="1"/>
</dbReference>
<dbReference type="Gene3D" id="3.60.130.10">
    <property type="entry name" value="Clavaminate synthase-like"/>
    <property type="match status" value="1"/>
</dbReference>
<dbReference type="PANTHER" id="PTHR30468">
    <property type="entry name" value="ALPHA-KETOGLUTARATE-DEPENDENT SULFONATE DIOXYGENASE"/>
    <property type="match status" value="1"/>
</dbReference>
<dbReference type="SUPFAM" id="SSF51197">
    <property type="entry name" value="Clavaminate synthase-like"/>
    <property type="match status" value="1"/>
</dbReference>
<keyword evidence="4" id="KW-0560">Oxidoreductase</keyword>
<dbReference type="OrthoDB" id="10257314at2759"/>
<keyword evidence="3" id="KW-0223">Dioxygenase</keyword>
<dbReference type="GO" id="GO:0016706">
    <property type="term" value="F:2-oxoglutarate-dependent dioxygenase activity"/>
    <property type="evidence" value="ECO:0007669"/>
    <property type="project" value="TreeGrafter"/>
</dbReference>
<keyword evidence="5" id="KW-0408">Iron</keyword>
<protein>
    <recommendedName>
        <fullName evidence="6">TauD/TfdA-like domain-containing protein</fullName>
    </recommendedName>
</protein>
<dbReference type="InterPro" id="IPR051323">
    <property type="entry name" value="AtsK-like"/>
</dbReference>
<evidence type="ECO:0000256" key="2">
    <source>
        <dbReference type="ARBA" id="ARBA00022723"/>
    </source>
</evidence>
<dbReference type="FunFam" id="3.60.130.10:FF:000003">
    <property type="entry name" value="Alpha-ketoglutarate-dependent taurine dioxygenase"/>
    <property type="match status" value="1"/>
</dbReference>
<dbReference type="GO" id="GO:0005737">
    <property type="term" value="C:cytoplasm"/>
    <property type="evidence" value="ECO:0007669"/>
    <property type="project" value="TreeGrafter"/>
</dbReference>
<evidence type="ECO:0000259" key="6">
    <source>
        <dbReference type="Pfam" id="PF02668"/>
    </source>
</evidence>
<evidence type="ECO:0000256" key="4">
    <source>
        <dbReference type="ARBA" id="ARBA00023002"/>
    </source>
</evidence>
<organism evidence="7 8">
    <name type="scientific">Rhodotorula taiwanensis</name>
    <dbReference type="NCBI Taxonomy" id="741276"/>
    <lineage>
        <taxon>Eukaryota</taxon>
        <taxon>Fungi</taxon>
        <taxon>Dikarya</taxon>
        <taxon>Basidiomycota</taxon>
        <taxon>Pucciniomycotina</taxon>
        <taxon>Microbotryomycetes</taxon>
        <taxon>Sporidiobolales</taxon>
        <taxon>Sporidiobolaceae</taxon>
        <taxon>Rhodotorula</taxon>
    </lineage>
</organism>
<dbReference type="EMBL" id="PJQD01000019">
    <property type="protein sequence ID" value="POY75223.1"/>
    <property type="molecule type" value="Genomic_DNA"/>
</dbReference>
<evidence type="ECO:0000313" key="8">
    <source>
        <dbReference type="Proteomes" id="UP000237144"/>
    </source>
</evidence>
<evidence type="ECO:0000256" key="5">
    <source>
        <dbReference type="ARBA" id="ARBA00023004"/>
    </source>
</evidence>
<name>A0A2S5BEQ0_9BASI</name>
<sequence length="369" mass="41466">MSTTATQTAATADQVSDQLGAYKIKGSAAVEAAPDSYKYKRFLPEWSTTFKLPPLEPFEHVDPGHKALSDPEPQSFLRGATTRHITPGFGTEITSGVDLTKLDSRERSQLALFVAQRGVVVFRQQQNFVDADPEWWIKDWTSFFGRPHIHPVSGQPKDFPELHLVWREDKGTTDEQAFLGRLSTTTVHSDLTYELQPPGLTALFLFDTPEFGGDTLYIDTVTAYERLSPSFRAYLETLEVEHSGFEQAARSAELHGADSIKRQPVRNVHPLVRRHPVTGKKALFVNPGFSRRIIGLKQEESDAILGLLYDHLSKGHDFQARARWGELGSVTLWDNRVTAHSALVDWHDGMDGKRRHGARLTPQAERPFL</sequence>
<dbReference type="InterPro" id="IPR003819">
    <property type="entry name" value="TauD/TfdA-like"/>
</dbReference>
<feature type="domain" description="TauD/TfdA-like" evidence="6">
    <location>
        <begin position="82"/>
        <end position="360"/>
    </location>
</feature>
<evidence type="ECO:0000256" key="1">
    <source>
        <dbReference type="ARBA" id="ARBA00005896"/>
    </source>
</evidence>
<evidence type="ECO:0000256" key="3">
    <source>
        <dbReference type="ARBA" id="ARBA00022964"/>
    </source>
</evidence>
<dbReference type="InterPro" id="IPR042098">
    <property type="entry name" value="TauD-like_sf"/>
</dbReference>
<keyword evidence="2" id="KW-0479">Metal-binding</keyword>
<dbReference type="Proteomes" id="UP000237144">
    <property type="component" value="Unassembled WGS sequence"/>
</dbReference>
<reference evidence="7 8" key="1">
    <citation type="journal article" date="2018" name="Front. Microbiol.">
        <title>Prospects for Fungal Bioremediation of Acidic Radioactive Waste Sites: Characterization and Genome Sequence of Rhodotorula taiwanensis MD1149.</title>
        <authorList>
            <person name="Tkavc R."/>
            <person name="Matrosova V.Y."/>
            <person name="Grichenko O.E."/>
            <person name="Gostincar C."/>
            <person name="Volpe R.P."/>
            <person name="Klimenkova P."/>
            <person name="Gaidamakova E.K."/>
            <person name="Zhou C.E."/>
            <person name="Stewart B.J."/>
            <person name="Lyman M.G."/>
            <person name="Malfatti S.A."/>
            <person name="Rubinfeld B."/>
            <person name="Courtot M."/>
            <person name="Singh J."/>
            <person name="Dalgard C.L."/>
            <person name="Hamilton T."/>
            <person name="Frey K.G."/>
            <person name="Gunde-Cimerman N."/>
            <person name="Dugan L."/>
            <person name="Daly M.J."/>
        </authorList>
    </citation>
    <scope>NUCLEOTIDE SEQUENCE [LARGE SCALE GENOMIC DNA]</scope>
    <source>
        <strain evidence="7 8">MD1149</strain>
    </source>
</reference>
<accession>A0A2S5BEQ0</accession>
<comment type="caution">
    <text evidence="7">The sequence shown here is derived from an EMBL/GenBank/DDBJ whole genome shotgun (WGS) entry which is preliminary data.</text>
</comment>
<proteinExistence type="inferred from homology"/>
<comment type="similarity">
    <text evidence="1">Belongs to the TfdA dioxygenase family.</text>
</comment>
<dbReference type="AlphaFoldDB" id="A0A2S5BEQ0"/>
<dbReference type="Pfam" id="PF02668">
    <property type="entry name" value="TauD"/>
    <property type="match status" value="1"/>
</dbReference>
<dbReference type="STRING" id="741276.A0A2S5BEQ0"/>
<gene>
    <name evidence="7" type="ORF">BMF94_1855</name>
</gene>